<keyword evidence="2 6" id="KW-0812">Transmembrane</keyword>
<feature type="transmembrane region" description="Helical" evidence="6">
    <location>
        <begin position="15"/>
        <end position="39"/>
    </location>
</feature>
<evidence type="ECO:0000256" key="6">
    <source>
        <dbReference type="SAM" id="Phobius"/>
    </source>
</evidence>
<evidence type="ECO:0000256" key="2">
    <source>
        <dbReference type="ARBA" id="ARBA00022692"/>
    </source>
</evidence>
<evidence type="ECO:0008006" key="9">
    <source>
        <dbReference type="Google" id="ProtNLM"/>
    </source>
</evidence>
<feature type="transmembrane region" description="Helical" evidence="6">
    <location>
        <begin position="144"/>
        <end position="161"/>
    </location>
</feature>
<name>A0A0V8QH92_9FIRM</name>
<organism evidence="7 8">
    <name type="scientific">Acetivibrio ethanolgignens</name>
    <dbReference type="NCBI Taxonomy" id="290052"/>
    <lineage>
        <taxon>Bacteria</taxon>
        <taxon>Bacillati</taxon>
        <taxon>Bacillota</taxon>
        <taxon>Clostridia</taxon>
        <taxon>Eubacteriales</taxon>
        <taxon>Oscillospiraceae</taxon>
        <taxon>Acetivibrio</taxon>
    </lineage>
</organism>
<feature type="transmembrane region" description="Helical" evidence="6">
    <location>
        <begin position="350"/>
        <end position="373"/>
    </location>
</feature>
<evidence type="ECO:0000256" key="1">
    <source>
        <dbReference type="ARBA" id="ARBA00004141"/>
    </source>
</evidence>
<evidence type="ECO:0000256" key="3">
    <source>
        <dbReference type="ARBA" id="ARBA00022960"/>
    </source>
</evidence>
<sequence>MNFSKQKLTLALKRYNFFLLFVVTILGIAGAWFIGLASGAEKGPGAFKKQLFGLVAGLIIASFVSFIDYHFICRFVILYYIVGTLMVAATKFSPLGTDLNTGSYRWLDLPGINLQPSELTKIILVLTLAVFLDKREERMNQLRTLVMATLIMVLPTGFVLVQSDLSSSMVMIFLFAIMTFTAGLSYKIVLPILGIGVPAFIALFWYIQQPYQVILRDYQLERIIGFLNPEKYANSTMYQQNHSVQAIASGQLIGKSFMSNASDTRGYRYVDINEADFIFSVIGEEVGFIGSCIIIALLAAVVILCVKASRAAYDRLGMLIAIGIAAMFMFQIFANIGVATRMLPNTGLPLPFLSAGLSSMAGSMIGIGLILNIDYQSSSRGRHGGFSML</sequence>
<evidence type="ECO:0000256" key="5">
    <source>
        <dbReference type="ARBA" id="ARBA00023136"/>
    </source>
</evidence>
<feature type="transmembrane region" description="Helical" evidence="6">
    <location>
        <begin position="114"/>
        <end position="132"/>
    </location>
</feature>
<protein>
    <recommendedName>
        <fullName evidence="9">Rod shape-determining protein RodA</fullName>
    </recommendedName>
</protein>
<dbReference type="PANTHER" id="PTHR30474">
    <property type="entry name" value="CELL CYCLE PROTEIN"/>
    <property type="match status" value="1"/>
</dbReference>
<keyword evidence="8" id="KW-1185">Reference proteome</keyword>
<evidence type="ECO:0000256" key="4">
    <source>
        <dbReference type="ARBA" id="ARBA00022989"/>
    </source>
</evidence>
<dbReference type="PANTHER" id="PTHR30474:SF1">
    <property type="entry name" value="PEPTIDOGLYCAN GLYCOSYLTRANSFERASE MRDB"/>
    <property type="match status" value="1"/>
</dbReference>
<evidence type="ECO:0000313" key="7">
    <source>
        <dbReference type="EMBL" id="KSV59937.1"/>
    </source>
</evidence>
<dbReference type="EMBL" id="LNAM01000068">
    <property type="protein sequence ID" value="KSV59937.1"/>
    <property type="molecule type" value="Genomic_DNA"/>
</dbReference>
<dbReference type="GO" id="GO:0008360">
    <property type="term" value="P:regulation of cell shape"/>
    <property type="evidence" value="ECO:0007669"/>
    <property type="project" value="UniProtKB-KW"/>
</dbReference>
<keyword evidence="5 6" id="KW-0472">Membrane</keyword>
<dbReference type="STRING" id="290052.ASU35_07295"/>
<dbReference type="GO" id="GO:0051301">
    <property type="term" value="P:cell division"/>
    <property type="evidence" value="ECO:0007669"/>
    <property type="project" value="InterPro"/>
</dbReference>
<dbReference type="GO" id="GO:0015648">
    <property type="term" value="F:lipid-linked peptidoglycan transporter activity"/>
    <property type="evidence" value="ECO:0007669"/>
    <property type="project" value="TreeGrafter"/>
</dbReference>
<feature type="transmembrane region" description="Helical" evidence="6">
    <location>
        <begin position="51"/>
        <end position="69"/>
    </location>
</feature>
<reference evidence="7 8" key="1">
    <citation type="submission" date="2015-11" db="EMBL/GenBank/DDBJ databases">
        <title>Butyribacter intestini gen. nov., sp. nov., a butyric acid-producing bacterium of the family Lachnospiraceae isolated from the human faeces.</title>
        <authorList>
            <person name="Zou Y."/>
            <person name="Xue W."/>
            <person name="Luo G."/>
            <person name="Lv M."/>
        </authorList>
    </citation>
    <scope>NUCLEOTIDE SEQUENCE [LARGE SCALE GENOMIC DNA]</scope>
    <source>
        <strain evidence="7 8">ACET-33324</strain>
    </source>
</reference>
<evidence type="ECO:0000313" key="8">
    <source>
        <dbReference type="Proteomes" id="UP000054874"/>
    </source>
</evidence>
<feature type="transmembrane region" description="Helical" evidence="6">
    <location>
        <begin position="189"/>
        <end position="207"/>
    </location>
</feature>
<comment type="caution">
    <text evidence="7">The sequence shown here is derived from an EMBL/GenBank/DDBJ whole genome shotgun (WGS) entry which is preliminary data.</text>
</comment>
<proteinExistence type="predicted"/>
<dbReference type="GO" id="GO:0032153">
    <property type="term" value="C:cell division site"/>
    <property type="evidence" value="ECO:0007669"/>
    <property type="project" value="TreeGrafter"/>
</dbReference>
<feature type="transmembrane region" description="Helical" evidence="6">
    <location>
        <begin position="318"/>
        <end position="338"/>
    </location>
</feature>
<keyword evidence="4 6" id="KW-1133">Transmembrane helix</keyword>
<accession>A0A0V8QH92</accession>
<comment type="subcellular location">
    <subcellularLocation>
        <location evidence="1">Membrane</location>
        <topology evidence="1">Multi-pass membrane protein</topology>
    </subcellularLocation>
</comment>
<feature type="transmembrane region" description="Helical" evidence="6">
    <location>
        <begin position="167"/>
        <end position="184"/>
    </location>
</feature>
<keyword evidence="3" id="KW-0133">Cell shape</keyword>
<dbReference type="InterPro" id="IPR001182">
    <property type="entry name" value="FtsW/RodA"/>
</dbReference>
<dbReference type="AlphaFoldDB" id="A0A0V8QH92"/>
<feature type="transmembrane region" description="Helical" evidence="6">
    <location>
        <begin position="286"/>
        <end position="306"/>
    </location>
</feature>
<gene>
    <name evidence="7" type="ORF">ASU35_07295</name>
</gene>
<dbReference type="Proteomes" id="UP000054874">
    <property type="component" value="Unassembled WGS sequence"/>
</dbReference>
<feature type="transmembrane region" description="Helical" evidence="6">
    <location>
        <begin position="76"/>
        <end position="94"/>
    </location>
</feature>
<dbReference type="Pfam" id="PF01098">
    <property type="entry name" value="FTSW_RODA_SPOVE"/>
    <property type="match status" value="1"/>
</dbReference>
<dbReference type="GO" id="GO:0005886">
    <property type="term" value="C:plasma membrane"/>
    <property type="evidence" value="ECO:0007669"/>
    <property type="project" value="TreeGrafter"/>
</dbReference>